<evidence type="ECO:0000313" key="8">
    <source>
        <dbReference type="EMBL" id="MFC4351942.1"/>
    </source>
</evidence>
<evidence type="ECO:0000256" key="3">
    <source>
        <dbReference type="ARBA" id="ARBA00022679"/>
    </source>
</evidence>
<keyword evidence="4" id="KW-0443">Lipid metabolism</keyword>
<evidence type="ECO:0000256" key="1">
    <source>
        <dbReference type="ARBA" id="ARBA00005189"/>
    </source>
</evidence>
<feature type="compositionally biased region" description="Acidic residues" evidence="6">
    <location>
        <begin position="283"/>
        <end position="305"/>
    </location>
</feature>
<feature type="compositionally biased region" description="Basic and acidic residues" evidence="6">
    <location>
        <begin position="269"/>
        <end position="282"/>
    </location>
</feature>
<dbReference type="CDD" id="cd07989">
    <property type="entry name" value="LPLAT_AGPAT-like"/>
    <property type="match status" value="1"/>
</dbReference>
<keyword evidence="9" id="KW-1185">Reference proteome</keyword>
<dbReference type="GO" id="GO:0016746">
    <property type="term" value="F:acyltransferase activity"/>
    <property type="evidence" value="ECO:0007669"/>
    <property type="project" value="UniProtKB-KW"/>
</dbReference>
<dbReference type="SUPFAM" id="SSF69593">
    <property type="entry name" value="Glycerol-3-phosphate (1)-acyltransferase"/>
    <property type="match status" value="1"/>
</dbReference>
<keyword evidence="3" id="KW-0808">Transferase</keyword>
<feature type="region of interest" description="Disordered" evidence="6">
    <location>
        <begin position="267"/>
        <end position="305"/>
    </location>
</feature>
<protein>
    <submittedName>
        <fullName evidence="8">Lysophospholipid acyltransferase family protein</fullName>
    </submittedName>
</protein>
<comment type="caution">
    <text evidence="8">The sequence shown here is derived from an EMBL/GenBank/DDBJ whole genome shotgun (WGS) entry which is preliminary data.</text>
</comment>
<sequence>MSDRTVNAPPSGALGSPLLSLRRVLLFAIFTLALLPVQAVLVSLGSKKARDFPYWYHRQVCRLLGIEVRRRGQQSQEEPTLYVCNHVSYLDIPILGRCIRGSFIAKAEIAHWPFFSWLAKLQRSVFVERRSSRTADHRDQIIRRLEQDDNLILFPEGTSSDGNSVLPFKSALLSVAERRPHDRPLTVQPVSITYSHLDGLPLGRFLRPYFAWFGDMDMPDHAWRALGLGRLTVIVEFHEPVTLHEFGSRKALTRHCQAAVEAGLMRALSGREPEDEAGKQPDDGDDVTEEAAEEAAEDDGGVVAR</sequence>
<evidence type="ECO:0000259" key="7">
    <source>
        <dbReference type="SMART" id="SM00563"/>
    </source>
</evidence>
<dbReference type="Proteomes" id="UP001595799">
    <property type="component" value="Unassembled WGS sequence"/>
</dbReference>
<evidence type="ECO:0000256" key="5">
    <source>
        <dbReference type="ARBA" id="ARBA00023315"/>
    </source>
</evidence>
<dbReference type="RefSeq" id="WP_382422286.1">
    <property type="nucleotide sequence ID" value="NZ_JBHSCW010000004.1"/>
</dbReference>
<evidence type="ECO:0000256" key="2">
    <source>
        <dbReference type="ARBA" id="ARBA00022516"/>
    </source>
</evidence>
<proteinExistence type="predicted"/>
<dbReference type="PANTHER" id="PTHR10434:SF64">
    <property type="entry name" value="1-ACYL-SN-GLYCEROL-3-PHOSPHATE ACYLTRANSFERASE-RELATED"/>
    <property type="match status" value="1"/>
</dbReference>
<dbReference type="InterPro" id="IPR002123">
    <property type="entry name" value="Plipid/glycerol_acylTrfase"/>
</dbReference>
<gene>
    <name evidence="8" type="ORF">ACFOW6_10350</name>
</gene>
<evidence type="ECO:0000313" key="9">
    <source>
        <dbReference type="Proteomes" id="UP001595799"/>
    </source>
</evidence>
<feature type="domain" description="Phospholipid/glycerol acyltransferase" evidence="7">
    <location>
        <begin position="80"/>
        <end position="195"/>
    </location>
</feature>
<reference evidence="9" key="1">
    <citation type="journal article" date="2019" name="Int. J. Syst. Evol. Microbiol.">
        <title>The Global Catalogue of Microorganisms (GCM) 10K type strain sequencing project: providing services to taxonomists for standard genome sequencing and annotation.</title>
        <authorList>
            <consortium name="The Broad Institute Genomics Platform"/>
            <consortium name="The Broad Institute Genome Sequencing Center for Infectious Disease"/>
            <person name="Wu L."/>
            <person name="Ma J."/>
        </authorList>
    </citation>
    <scope>NUCLEOTIDE SEQUENCE [LARGE SCALE GENOMIC DNA]</scope>
    <source>
        <strain evidence="9">CECT 8472</strain>
    </source>
</reference>
<evidence type="ECO:0000256" key="6">
    <source>
        <dbReference type="SAM" id="MobiDB-lite"/>
    </source>
</evidence>
<keyword evidence="5 8" id="KW-0012">Acyltransferase</keyword>
<dbReference type="EMBL" id="JBHSCW010000004">
    <property type="protein sequence ID" value="MFC4351942.1"/>
    <property type="molecule type" value="Genomic_DNA"/>
</dbReference>
<keyword evidence="2" id="KW-0444">Lipid biosynthesis</keyword>
<dbReference type="SMART" id="SM00563">
    <property type="entry name" value="PlsC"/>
    <property type="match status" value="1"/>
</dbReference>
<dbReference type="PANTHER" id="PTHR10434">
    <property type="entry name" value="1-ACYL-SN-GLYCEROL-3-PHOSPHATE ACYLTRANSFERASE"/>
    <property type="match status" value="1"/>
</dbReference>
<organism evidence="8 9">
    <name type="scientific">Fodinicurvata halophila</name>
    <dbReference type="NCBI Taxonomy" id="1419723"/>
    <lineage>
        <taxon>Bacteria</taxon>
        <taxon>Pseudomonadati</taxon>
        <taxon>Pseudomonadota</taxon>
        <taxon>Alphaproteobacteria</taxon>
        <taxon>Rhodospirillales</taxon>
        <taxon>Rhodovibrionaceae</taxon>
        <taxon>Fodinicurvata</taxon>
    </lineage>
</organism>
<accession>A0ABV8UMI4</accession>
<comment type="pathway">
    <text evidence="1">Lipid metabolism.</text>
</comment>
<name>A0ABV8UMI4_9PROT</name>
<dbReference type="Pfam" id="PF01553">
    <property type="entry name" value="Acyltransferase"/>
    <property type="match status" value="1"/>
</dbReference>
<evidence type="ECO:0000256" key="4">
    <source>
        <dbReference type="ARBA" id="ARBA00023098"/>
    </source>
</evidence>